<reference evidence="1 2" key="1">
    <citation type="submission" date="2015-10" db="EMBL/GenBank/DDBJ databases">
        <title>Genome analyses suggest a sexual origin of heterokaryosis in a supposedly ancient asexual fungus.</title>
        <authorList>
            <person name="Ropars J."/>
            <person name="Sedzielewska K."/>
            <person name="Noel J."/>
            <person name="Charron P."/>
            <person name="Farinelli L."/>
            <person name="Marton T."/>
            <person name="Kruger M."/>
            <person name="Pelin A."/>
            <person name="Brachmann A."/>
            <person name="Corradi N."/>
        </authorList>
    </citation>
    <scope>NUCLEOTIDE SEQUENCE [LARGE SCALE GENOMIC DNA]</scope>
    <source>
        <strain evidence="1 2">A4</strain>
    </source>
</reference>
<sequence>MGSFYNGSVYVLYKDTVFEPSSAIWHCTSFFNILSNHFIDEIPPIICIYTDGGPDHCTTYGSVQVALLCLFLKGDFDLLVAVRTAPQQSWANPAECIMSILNLGLQGVSLVRENMSDGMEKLFDKSTSNDVDAFFEQLILHYELMKQHKLHYASTTFYKILLKLHCQLRTYSFQIKKCGDSRCTICKPSRTPPSVFQSLHFLPDPLPSDIKTTNSEHYAEFDTLYGKETSDQYQPSKIETQSKCHKVQCIYSEKQLTVQQITDLQLTIETWDYTCGAPVFPENHSLHNLIFVCEKISCQTSMEFAYYSCRKSKPERYYWCGSKDDLLIRPQNLVDSYQIVYPLCNNCDDEGNDFYCRLAKKTNASKKRKC</sequence>
<name>A0A2I1H8M2_9GLOM</name>
<protein>
    <submittedName>
        <fullName evidence="1">Uncharacterized protein</fullName>
    </submittedName>
</protein>
<organism evidence="1 2">
    <name type="scientific">Rhizophagus irregularis</name>
    <dbReference type="NCBI Taxonomy" id="588596"/>
    <lineage>
        <taxon>Eukaryota</taxon>
        <taxon>Fungi</taxon>
        <taxon>Fungi incertae sedis</taxon>
        <taxon>Mucoromycota</taxon>
        <taxon>Glomeromycotina</taxon>
        <taxon>Glomeromycetes</taxon>
        <taxon>Glomerales</taxon>
        <taxon>Glomeraceae</taxon>
        <taxon>Rhizophagus</taxon>
    </lineage>
</organism>
<dbReference type="Proteomes" id="UP000234323">
    <property type="component" value="Unassembled WGS sequence"/>
</dbReference>
<gene>
    <name evidence="1" type="ORF">RhiirA4_474517</name>
</gene>
<evidence type="ECO:0000313" key="2">
    <source>
        <dbReference type="Proteomes" id="UP000234323"/>
    </source>
</evidence>
<comment type="caution">
    <text evidence="1">The sequence shown here is derived from an EMBL/GenBank/DDBJ whole genome shotgun (WGS) entry which is preliminary data.</text>
</comment>
<dbReference type="VEuPathDB" id="FungiDB:RhiirA1_542385"/>
<proteinExistence type="predicted"/>
<evidence type="ECO:0000313" key="1">
    <source>
        <dbReference type="EMBL" id="PKY55204.1"/>
    </source>
</evidence>
<dbReference type="VEuPathDB" id="FungiDB:FUN_011345"/>
<dbReference type="AlphaFoldDB" id="A0A2I1H8M2"/>
<keyword evidence="2" id="KW-1185">Reference proteome</keyword>
<dbReference type="EMBL" id="LLXI01001802">
    <property type="protein sequence ID" value="PKY55204.1"/>
    <property type="molecule type" value="Genomic_DNA"/>
</dbReference>
<accession>A0A2I1H8M2</accession>